<keyword evidence="1" id="KW-0472">Membrane</keyword>
<accession>A0A0H2ZVF7</accession>
<feature type="transmembrane region" description="Helical" evidence="1">
    <location>
        <begin position="79"/>
        <end position="101"/>
    </location>
</feature>
<dbReference type="Pfam" id="PF10825">
    <property type="entry name" value="DUF2752"/>
    <property type="match status" value="1"/>
</dbReference>
<gene>
    <name evidence="2" type="ordered locus">MAV_4739</name>
</gene>
<dbReference type="GeneID" id="75272263"/>
<evidence type="ECO:0008006" key="4">
    <source>
        <dbReference type="Google" id="ProtNLM"/>
    </source>
</evidence>
<dbReference type="InterPro" id="IPR021215">
    <property type="entry name" value="DUF2752"/>
</dbReference>
<sequence>MVIRRGAVQQNLTAPVVVAASATVLCAAVWAGDPTTPGGPLPVCPTKALLGVDCPGCGSLRMVYALMHGNLLGAARFNALGLAAVVLLMWAYFAWTYGHLVGRRIRSWQHHRWAAAVTLSLVLAWFVVRNIPVAPFTALHV</sequence>
<evidence type="ECO:0000313" key="2">
    <source>
        <dbReference type="EMBL" id="ABK65787.1"/>
    </source>
</evidence>
<organism evidence="2 3">
    <name type="scientific">Mycobacterium avium (strain 104)</name>
    <dbReference type="NCBI Taxonomy" id="243243"/>
    <lineage>
        <taxon>Bacteria</taxon>
        <taxon>Bacillati</taxon>
        <taxon>Actinomycetota</taxon>
        <taxon>Actinomycetes</taxon>
        <taxon>Mycobacteriales</taxon>
        <taxon>Mycobacteriaceae</taxon>
        <taxon>Mycobacterium</taxon>
        <taxon>Mycobacterium avium complex (MAC)</taxon>
    </lineage>
</organism>
<keyword evidence="1" id="KW-0812">Transmembrane</keyword>
<dbReference type="RefSeq" id="WP_003873805.1">
    <property type="nucleotide sequence ID" value="NC_008595.1"/>
</dbReference>
<reference evidence="2 3" key="1">
    <citation type="submission" date="2006-10" db="EMBL/GenBank/DDBJ databases">
        <authorList>
            <person name="Fleischmann R.D."/>
            <person name="Dodson R.J."/>
            <person name="Haft D.H."/>
            <person name="Merkel J.S."/>
            <person name="Nelson W.C."/>
            <person name="Fraser C.M."/>
        </authorList>
    </citation>
    <scope>NUCLEOTIDE SEQUENCE [LARGE SCALE GENOMIC DNA]</scope>
    <source>
        <strain evidence="2 3">104</strain>
    </source>
</reference>
<feature type="transmembrane region" description="Helical" evidence="1">
    <location>
        <begin position="113"/>
        <end position="131"/>
    </location>
</feature>
<dbReference type="AlphaFoldDB" id="A0A0H2ZVF7"/>
<evidence type="ECO:0000256" key="1">
    <source>
        <dbReference type="SAM" id="Phobius"/>
    </source>
</evidence>
<keyword evidence="1" id="KW-1133">Transmembrane helix</keyword>
<protein>
    <recommendedName>
        <fullName evidence="4">DUF2752 domain-containing protein</fullName>
    </recommendedName>
</protein>
<dbReference type="EMBL" id="CP000479">
    <property type="protein sequence ID" value="ABK65787.1"/>
    <property type="molecule type" value="Genomic_DNA"/>
</dbReference>
<dbReference type="Proteomes" id="UP000001574">
    <property type="component" value="Chromosome"/>
</dbReference>
<name>A0A0H2ZVF7_MYCA1</name>
<evidence type="ECO:0000313" key="3">
    <source>
        <dbReference type="Proteomes" id="UP000001574"/>
    </source>
</evidence>
<feature type="transmembrane region" description="Helical" evidence="1">
    <location>
        <begin position="12"/>
        <end position="32"/>
    </location>
</feature>
<dbReference type="HOGENOM" id="CLU_098258_1_0_11"/>
<proteinExistence type="predicted"/>
<dbReference type="KEGG" id="mav:MAV_4739"/>